<reference evidence="1" key="1">
    <citation type="journal article" date="2020" name="Stud. Mycol.">
        <title>101 Dothideomycetes genomes: a test case for predicting lifestyles and emergence of pathogens.</title>
        <authorList>
            <person name="Haridas S."/>
            <person name="Albert R."/>
            <person name="Binder M."/>
            <person name="Bloem J."/>
            <person name="Labutti K."/>
            <person name="Salamov A."/>
            <person name="Andreopoulos B."/>
            <person name="Baker S."/>
            <person name="Barry K."/>
            <person name="Bills G."/>
            <person name="Bluhm B."/>
            <person name="Cannon C."/>
            <person name="Castanera R."/>
            <person name="Culley D."/>
            <person name="Daum C."/>
            <person name="Ezra D."/>
            <person name="Gonzalez J."/>
            <person name="Henrissat B."/>
            <person name="Kuo A."/>
            <person name="Liang C."/>
            <person name="Lipzen A."/>
            <person name="Lutzoni F."/>
            <person name="Magnuson J."/>
            <person name="Mondo S."/>
            <person name="Nolan M."/>
            <person name="Ohm R."/>
            <person name="Pangilinan J."/>
            <person name="Park H.-J."/>
            <person name="Ramirez L."/>
            <person name="Alfaro M."/>
            <person name="Sun H."/>
            <person name="Tritt A."/>
            <person name="Yoshinaga Y."/>
            <person name="Zwiers L.-H."/>
            <person name="Turgeon B."/>
            <person name="Goodwin S."/>
            <person name="Spatafora J."/>
            <person name="Crous P."/>
            <person name="Grigoriev I."/>
        </authorList>
    </citation>
    <scope>NUCLEOTIDE SEQUENCE</scope>
    <source>
        <strain evidence="1">CBS 627.86</strain>
    </source>
</reference>
<name>A0A6A5ZT27_9PLEO</name>
<gene>
    <name evidence="1" type="ORF">BDV96DRAFT_8180</name>
</gene>
<evidence type="ECO:0000313" key="1">
    <source>
        <dbReference type="EMBL" id="KAF2122820.1"/>
    </source>
</evidence>
<accession>A0A6A5ZT27</accession>
<organism evidence="1 2">
    <name type="scientific">Lophiotrema nucula</name>
    <dbReference type="NCBI Taxonomy" id="690887"/>
    <lineage>
        <taxon>Eukaryota</taxon>
        <taxon>Fungi</taxon>
        <taxon>Dikarya</taxon>
        <taxon>Ascomycota</taxon>
        <taxon>Pezizomycotina</taxon>
        <taxon>Dothideomycetes</taxon>
        <taxon>Pleosporomycetidae</taxon>
        <taxon>Pleosporales</taxon>
        <taxon>Lophiotremataceae</taxon>
        <taxon>Lophiotrema</taxon>
    </lineage>
</organism>
<protein>
    <submittedName>
        <fullName evidence="1">Uncharacterized protein</fullName>
    </submittedName>
</protein>
<evidence type="ECO:0000313" key="2">
    <source>
        <dbReference type="Proteomes" id="UP000799770"/>
    </source>
</evidence>
<dbReference type="Proteomes" id="UP000799770">
    <property type="component" value="Unassembled WGS sequence"/>
</dbReference>
<keyword evidence="2" id="KW-1185">Reference proteome</keyword>
<proteinExistence type="predicted"/>
<sequence length="171" mass="18741">MCGEPHACAAAGLCDASSPLWPAVTQWRRHLTTAADKDWNSSLQGGAEWLVFHIRYRWISYSRLVGVHRLGRSRVPIVRIDAAYPGGLRAALAPKSMLGLLGIEGPGLHRGSIQPAADPEYKALPCLLSVICHSRWILSSLLSLRPLVPHVHIKADLALPFLLFRLTIVST</sequence>
<dbReference type="EMBL" id="ML977310">
    <property type="protein sequence ID" value="KAF2122820.1"/>
    <property type="molecule type" value="Genomic_DNA"/>
</dbReference>
<dbReference type="AlphaFoldDB" id="A0A6A5ZT27"/>